<dbReference type="AlphaFoldDB" id="A0A832T981"/>
<dbReference type="GeneID" id="1477254"/>
<gene>
    <name evidence="2" type="ORF">HA336_00985</name>
</gene>
<keyword evidence="1" id="KW-0812">Transmembrane</keyword>
<reference evidence="2" key="1">
    <citation type="journal article" date="2020" name="bioRxiv">
        <title>A rank-normalized archaeal taxonomy based on genome phylogeny resolves widespread incomplete and uneven classifications.</title>
        <authorList>
            <person name="Rinke C."/>
            <person name="Chuvochina M."/>
            <person name="Mussig A.J."/>
            <person name="Chaumeil P.-A."/>
            <person name="Waite D.W."/>
            <person name="Whitman W.B."/>
            <person name="Parks D.H."/>
            <person name="Hugenholtz P."/>
        </authorList>
    </citation>
    <scope>NUCLEOTIDE SEQUENCE</scope>
    <source>
        <strain evidence="2">UBA8853</strain>
    </source>
</reference>
<dbReference type="EMBL" id="DUJS01000001">
    <property type="protein sequence ID" value="HII69791.1"/>
    <property type="molecule type" value="Genomic_DNA"/>
</dbReference>
<feature type="transmembrane region" description="Helical" evidence="1">
    <location>
        <begin position="107"/>
        <end position="126"/>
    </location>
</feature>
<protein>
    <submittedName>
        <fullName evidence="2">Uncharacterized protein</fullName>
    </submittedName>
</protein>
<keyword evidence="1" id="KW-1133">Transmembrane helix</keyword>
<proteinExistence type="predicted"/>
<sequence length="144" mass="15521">MGRVVRGLLMAAYVGLSLAITWPFAWRFFRWCAPYAPAAYTVSELVMMVGTCGILRSAIPLAAVGWGDVLNVAVVAICASYIPFCVCWIVFRVYLHCCGTALPDGGSLMTVLGAVLLSTTSFQVLWRPEGRCGSCTVRWTSAGT</sequence>
<feature type="transmembrane region" description="Helical" evidence="1">
    <location>
        <begin position="7"/>
        <end position="25"/>
    </location>
</feature>
<accession>A0A832T981</accession>
<comment type="caution">
    <text evidence="2">The sequence shown here is derived from an EMBL/GenBank/DDBJ whole genome shotgun (WGS) entry which is preliminary data.</text>
</comment>
<dbReference type="Proteomes" id="UP000619545">
    <property type="component" value="Unassembled WGS sequence"/>
</dbReference>
<evidence type="ECO:0000313" key="2">
    <source>
        <dbReference type="EMBL" id="HII69791.1"/>
    </source>
</evidence>
<evidence type="ECO:0000313" key="3">
    <source>
        <dbReference type="Proteomes" id="UP000619545"/>
    </source>
</evidence>
<name>A0A832T981_9EURY</name>
<feature type="transmembrane region" description="Helical" evidence="1">
    <location>
        <begin position="73"/>
        <end position="95"/>
    </location>
</feature>
<organism evidence="2 3">
    <name type="scientific">Methanopyrus kandleri</name>
    <dbReference type="NCBI Taxonomy" id="2320"/>
    <lineage>
        <taxon>Archaea</taxon>
        <taxon>Methanobacteriati</taxon>
        <taxon>Methanobacteriota</taxon>
        <taxon>Methanomada group</taxon>
        <taxon>Methanopyri</taxon>
        <taxon>Methanopyrales</taxon>
        <taxon>Methanopyraceae</taxon>
        <taxon>Methanopyrus</taxon>
    </lineage>
</organism>
<evidence type="ECO:0000256" key="1">
    <source>
        <dbReference type="SAM" id="Phobius"/>
    </source>
</evidence>
<dbReference type="RefSeq" id="WP_011019521.1">
    <property type="nucleotide sequence ID" value="NZ_DUJS01000001.1"/>
</dbReference>
<keyword evidence="1" id="KW-0472">Membrane</keyword>
<feature type="transmembrane region" description="Helical" evidence="1">
    <location>
        <begin position="45"/>
        <end position="66"/>
    </location>
</feature>